<evidence type="ECO:0000256" key="2">
    <source>
        <dbReference type="ARBA" id="ARBA00022679"/>
    </source>
</evidence>
<protein>
    <recommendedName>
        <fullName evidence="4">1-acyl-sn-glycerol-3-phosphate acyltransferase</fullName>
        <ecNumber evidence="4">2.3.1.51</ecNumber>
    </recommendedName>
</protein>
<keyword evidence="4" id="KW-0594">Phospholipid biosynthesis</keyword>
<gene>
    <name evidence="6" type="primary">plsC</name>
    <name evidence="6" type="ordered locus">Tph_c15700</name>
</gene>
<dbReference type="GO" id="GO:0006654">
    <property type="term" value="P:phosphatidic acid biosynthetic process"/>
    <property type="evidence" value="ECO:0007669"/>
    <property type="project" value="TreeGrafter"/>
</dbReference>
<dbReference type="EMBL" id="CP003732">
    <property type="protein sequence ID" value="AFV11775.1"/>
    <property type="molecule type" value="Genomic_DNA"/>
</dbReference>
<dbReference type="NCBIfam" id="TIGR00530">
    <property type="entry name" value="AGP_acyltrn"/>
    <property type="match status" value="1"/>
</dbReference>
<comment type="domain">
    <text evidence="4">The HXXXXD motif is essential for acyltransferase activity and may constitute the binding site for the phosphate moiety of the glycerol-3-phosphate.</text>
</comment>
<dbReference type="HOGENOM" id="CLU_027938_4_5_9"/>
<comment type="similarity">
    <text evidence="1 4">Belongs to the 1-acyl-sn-glycerol-3-phosphate acyltransferase family.</text>
</comment>
<sequence>MFYRLCRGLFRILFTFLCRWEIEGLQNVPEKGPVLIIANHISNWDPIVVGSALKRQVHFMAKQELFKIPVLSLIIKALGAFPVDRQRVDRAAIRRALELLENGKVVCIFPEGTRSKSGELLAPNSGAAYLALKSGAPVCPVALLGTDHIFSRGCFRKFRVRIGPLLDLRGQDRRDYQQVAFLMMEKIRELFSSSAQISRNLFSPAENTIKEKKGIG</sequence>
<evidence type="ECO:0000256" key="3">
    <source>
        <dbReference type="ARBA" id="ARBA00023315"/>
    </source>
</evidence>
<dbReference type="GO" id="GO:0016020">
    <property type="term" value="C:membrane"/>
    <property type="evidence" value="ECO:0007669"/>
    <property type="project" value="InterPro"/>
</dbReference>
<dbReference type="InterPro" id="IPR002123">
    <property type="entry name" value="Plipid/glycerol_acylTrfase"/>
</dbReference>
<keyword evidence="4" id="KW-0444">Lipid biosynthesis</keyword>
<dbReference type="Pfam" id="PF01553">
    <property type="entry name" value="Acyltransferase"/>
    <property type="match status" value="1"/>
</dbReference>
<evidence type="ECO:0000259" key="5">
    <source>
        <dbReference type="SMART" id="SM00563"/>
    </source>
</evidence>
<dbReference type="STRING" id="1089553.Tph_c15700"/>
<feature type="domain" description="Phospholipid/glycerol acyltransferase" evidence="5">
    <location>
        <begin position="34"/>
        <end position="146"/>
    </location>
</feature>
<dbReference type="PANTHER" id="PTHR10434">
    <property type="entry name" value="1-ACYL-SN-GLYCEROL-3-PHOSPHATE ACYLTRANSFERASE"/>
    <property type="match status" value="1"/>
</dbReference>
<keyword evidence="4" id="KW-1208">Phospholipid metabolism</keyword>
<organism evidence="6 7">
    <name type="scientific">Thermacetogenium phaeum (strain ATCC BAA-254 / DSM 26808 / PB)</name>
    <dbReference type="NCBI Taxonomy" id="1089553"/>
    <lineage>
        <taxon>Bacteria</taxon>
        <taxon>Bacillati</taxon>
        <taxon>Bacillota</taxon>
        <taxon>Clostridia</taxon>
        <taxon>Thermoanaerobacterales</taxon>
        <taxon>Thermoanaerobacteraceae</taxon>
        <taxon>Thermacetogenium</taxon>
    </lineage>
</organism>
<evidence type="ECO:0000256" key="4">
    <source>
        <dbReference type="RuleBase" id="RU361267"/>
    </source>
</evidence>
<dbReference type="EC" id="2.3.1.51" evidence="4"/>
<evidence type="ECO:0000313" key="7">
    <source>
        <dbReference type="Proteomes" id="UP000000467"/>
    </source>
</evidence>
<dbReference type="SUPFAM" id="SSF69593">
    <property type="entry name" value="Glycerol-3-phosphate (1)-acyltransferase"/>
    <property type="match status" value="1"/>
</dbReference>
<dbReference type="Proteomes" id="UP000000467">
    <property type="component" value="Chromosome"/>
</dbReference>
<dbReference type="GO" id="GO:0003841">
    <property type="term" value="F:1-acylglycerol-3-phosphate O-acyltransferase activity"/>
    <property type="evidence" value="ECO:0007669"/>
    <property type="project" value="UniProtKB-UniRule"/>
</dbReference>
<evidence type="ECO:0000256" key="1">
    <source>
        <dbReference type="ARBA" id="ARBA00008655"/>
    </source>
</evidence>
<comment type="catalytic activity">
    <reaction evidence="4">
        <text>a 1-acyl-sn-glycero-3-phosphate + an acyl-CoA = a 1,2-diacyl-sn-glycero-3-phosphate + CoA</text>
        <dbReference type="Rhea" id="RHEA:19709"/>
        <dbReference type="ChEBI" id="CHEBI:57287"/>
        <dbReference type="ChEBI" id="CHEBI:57970"/>
        <dbReference type="ChEBI" id="CHEBI:58342"/>
        <dbReference type="ChEBI" id="CHEBI:58608"/>
        <dbReference type="EC" id="2.3.1.51"/>
    </reaction>
</comment>
<evidence type="ECO:0000313" key="6">
    <source>
        <dbReference type="EMBL" id="AFV11775.1"/>
    </source>
</evidence>
<accession>K4LIL2</accession>
<dbReference type="eggNOG" id="COG0204">
    <property type="taxonomic scope" value="Bacteria"/>
</dbReference>
<dbReference type="OrthoDB" id="9803035at2"/>
<dbReference type="InterPro" id="IPR004552">
    <property type="entry name" value="AGP_acyltrans"/>
</dbReference>
<dbReference type="KEGG" id="tpz:Tph_c15700"/>
<proteinExistence type="inferred from homology"/>
<dbReference type="SMART" id="SM00563">
    <property type="entry name" value="PlsC"/>
    <property type="match status" value="1"/>
</dbReference>
<dbReference type="CDD" id="cd07989">
    <property type="entry name" value="LPLAT_AGPAT-like"/>
    <property type="match status" value="1"/>
</dbReference>
<keyword evidence="2 4" id="KW-0808">Transferase</keyword>
<dbReference type="RefSeq" id="WP_015050655.1">
    <property type="nucleotide sequence ID" value="NC_018870.1"/>
</dbReference>
<dbReference type="PANTHER" id="PTHR10434:SF11">
    <property type="entry name" value="1-ACYL-SN-GLYCEROL-3-PHOSPHATE ACYLTRANSFERASE"/>
    <property type="match status" value="1"/>
</dbReference>
<keyword evidence="7" id="KW-1185">Reference proteome</keyword>
<keyword evidence="4" id="KW-0443">Lipid metabolism</keyword>
<keyword evidence="3 4" id="KW-0012">Acyltransferase</keyword>
<name>K4LIL2_THEPS</name>
<reference evidence="6 7" key="1">
    <citation type="journal article" date="2012" name="BMC Genomics">
        <title>Genome-guided analysis of physiological and morphological traits of the fermentative acetate oxidizer Thermacetogenium phaeum.</title>
        <authorList>
            <person name="Oehler D."/>
            <person name="Poehlein A."/>
            <person name="Leimbach A."/>
            <person name="Muller N."/>
            <person name="Daniel R."/>
            <person name="Gottschalk G."/>
            <person name="Schink B."/>
        </authorList>
    </citation>
    <scope>NUCLEOTIDE SEQUENCE [LARGE SCALE GENOMIC DNA]</scope>
    <source>
        <strain evidence="7">ATCC BAA-254 / DSM 26808 / PB</strain>
    </source>
</reference>
<dbReference type="AlphaFoldDB" id="K4LIL2"/>